<reference evidence="3" key="1">
    <citation type="submission" date="2016-12" db="EMBL/GenBank/DDBJ databases">
        <authorList>
            <person name="Varghese N."/>
            <person name="Submissions S."/>
        </authorList>
    </citation>
    <scope>NUCLEOTIDE SEQUENCE [LARGE SCALE GENOMIC DNA]</scope>
    <source>
        <strain evidence="3">DSM 16779</strain>
    </source>
</reference>
<dbReference type="InterPro" id="IPR029044">
    <property type="entry name" value="Nucleotide-diphossugar_trans"/>
</dbReference>
<dbReference type="AlphaFoldDB" id="A0A1N6IZ14"/>
<sequence>MSEKISIIIPYYKGEDYIHETLKSVYDQTYPDFEVIIVNDGSERAVLDLIETNEAFKNLKIIHQENQGQSSARNNGVKSATGKYILFLDCDDLIDKTFLEKTHQILSKNKEVRICYTKGKFFEKTDKEWVLQPFNTFDFLIENCIPITALIYKEDFEKVGGFDTQLNYYEDWDFWISLVEIGIKVHKIDEFLFFYRIRNTTDSLTNTSIDNSSRLSDNFFEIYKKHYTFYKQNGLDFHNIMSLIRENKKYKAKYYNEWYRKLMYQFFKPKKYQKIYKN</sequence>
<dbReference type="GO" id="GO:0016740">
    <property type="term" value="F:transferase activity"/>
    <property type="evidence" value="ECO:0007669"/>
    <property type="project" value="UniProtKB-KW"/>
</dbReference>
<dbReference type="Proteomes" id="UP000184782">
    <property type="component" value="Unassembled WGS sequence"/>
</dbReference>
<evidence type="ECO:0000259" key="1">
    <source>
        <dbReference type="Pfam" id="PF00535"/>
    </source>
</evidence>
<keyword evidence="2" id="KW-0808">Transferase</keyword>
<dbReference type="Pfam" id="PF00535">
    <property type="entry name" value="Glycos_transf_2"/>
    <property type="match status" value="1"/>
</dbReference>
<gene>
    <name evidence="2" type="ORF">SAMN05421769_3949</name>
</gene>
<dbReference type="PANTHER" id="PTHR43685">
    <property type="entry name" value="GLYCOSYLTRANSFERASE"/>
    <property type="match status" value="1"/>
</dbReference>
<organism evidence="2 3">
    <name type="scientific">Chryseobacterium scophthalmum</name>
    <dbReference type="NCBI Taxonomy" id="59733"/>
    <lineage>
        <taxon>Bacteria</taxon>
        <taxon>Pseudomonadati</taxon>
        <taxon>Bacteroidota</taxon>
        <taxon>Flavobacteriia</taxon>
        <taxon>Flavobacteriales</taxon>
        <taxon>Weeksellaceae</taxon>
        <taxon>Chryseobacterium group</taxon>
        <taxon>Chryseobacterium</taxon>
    </lineage>
</organism>
<dbReference type="STRING" id="59733.SAMN05421769_3949"/>
<evidence type="ECO:0000313" key="2">
    <source>
        <dbReference type="EMBL" id="SIO37300.1"/>
    </source>
</evidence>
<dbReference type="InterPro" id="IPR050834">
    <property type="entry name" value="Glycosyltransf_2"/>
</dbReference>
<dbReference type="PANTHER" id="PTHR43685:SF2">
    <property type="entry name" value="GLYCOSYLTRANSFERASE 2-LIKE DOMAIN-CONTAINING PROTEIN"/>
    <property type="match status" value="1"/>
</dbReference>
<name>A0A1N6IZ14_9FLAO</name>
<evidence type="ECO:0000313" key="3">
    <source>
        <dbReference type="Proteomes" id="UP000184782"/>
    </source>
</evidence>
<dbReference type="SUPFAM" id="SSF53448">
    <property type="entry name" value="Nucleotide-diphospho-sugar transferases"/>
    <property type="match status" value="1"/>
</dbReference>
<accession>A0A1N6IZ14</accession>
<protein>
    <submittedName>
        <fullName evidence="2">Glycosyltransferase, GT2 family</fullName>
    </submittedName>
</protein>
<dbReference type="Gene3D" id="3.90.550.10">
    <property type="entry name" value="Spore Coat Polysaccharide Biosynthesis Protein SpsA, Chain A"/>
    <property type="match status" value="1"/>
</dbReference>
<dbReference type="EMBL" id="FSRQ01000005">
    <property type="protein sequence ID" value="SIO37300.1"/>
    <property type="molecule type" value="Genomic_DNA"/>
</dbReference>
<proteinExistence type="predicted"/>
<dbReference type="RefSeq" id="WP_074232100.1">
    <property type="nucleotide sequence ID" value="NZ_FSRQ01000005.1"/>
</dbReference>
<keyword evidence="3" id="KW-1185">Reference proteome</keyword>
<dbReference type="InterPro" id="IPR001173">
    <property type="entry name" value="Glyco_trans_2-like"/>
</dbReference>
<dbReference type="OrthoDB" id="597270at2"/>
<feature type="domain" description="Glycosyltransferase 2-like" evidence="1">
    <location>
        <begin position="6"/>
        <end position="142"/>
    </location>
</feature>